<accession>A0A016TF41</accession>
<comment type="caution">
    <text evidence="3">The sequence shown here is derived from an EMBL/GenBank/DDBJ whole genome shotgun (WGS) entry which is preliminary data.</text>
</comment>
<dbReference type="EMBL" id="JARK01001444">
    <property type="protein sequence ID" value="EYC01302.1"/>
    <property type="molecule type" value="Genomic_DNA"/>
</dbReference>
<gene>
    <name evidence="3" type="primary">Acey_s0108.g29</name>
    <name evidence="3" type="synonym">Acey-C09F5.1</name>
    <name evidence="3" type="ORF">Y032_0108g29</name>
</gene>
<feature type="region of interest" description="Disordered" evidence="1">
    <location>
        <begin position="250"/>
        <end position="285"/>
    </location>
</feature>
<reference evidence="4" key="1">
    <citation type="journal article" date="2015" name="Nat. Genet.">
        <title>The genome and transcriptome of the zoonotic hookworm Ancylostoma ceylanicum identify infection-specific gene families.</title>
        <authorList>
            <person name="Schwarz E.M."/>
            <person name="Hu Y."/>
            <person name="Antoshechkin I."/>
            <person name="Miller M.M."/>
            <person name="Sternberg P.W."/>
            <person name="Aroian R.V."/>
        </authorList>
    </citation>
    <scope>NUCLEOTIDE SEQUENCE</scope>
    <source>
        <strain evidence="4">HY135</strain>
    </source>
</reference>
<evidence type="ECO:0000256" key="2">
    <source>
        <dbReference type="SAM" id="Phobius"/>
    </source>
</evidence>
<feature type="region of interest" description="Disordered" evidence="1">
    <location>
        <begin position="26"/>
        <end position="47"/>
    </location>
</feature>
<name>A0A016TF41_9BILA</name>
<keyword evidence="2" id="KW-0472">Membrane</keyword>
<feature type="compositionally biased region" description="Polar residues" evidence="1">
    <location>
        <begin position="253"/>
        <end position="278"/>
    </location>
</feature>
<dbReference type="OrthoDB" id="5838366at2759"/>
<evidence type="ECO:0000256" key="1">
    <source>
        <dbReference type="SAM" id="MobiDB-lite"/>
    </source>
</evidence>
<dbReference type="AlphaFoldDB" id="A0A016TF41"/>
<sequence>MDRRPQRSVEQIEVIEHRIVEEGRRPVGAAGALPPYSTVRRSTESYETRDVPLDRRYDFTGERDVSRDASFLHTSASQQIEVTPTRSQLYTTGAGLDTSGSRLYTSGQHLDTSGSRLNTSGQRVDFGDISGNTVVNQYGYDVHEVHTSEGGARVVETHGGGPIMETSRLESTRIEEVVERQVPPRPPMANGYGRDLGYIGGVKTPSGVLRTSSQSQVFTVPSPQIARTDSWRHIQSDQDAFVRKDSYRKMQQSDELMGSQENSKSYAPQSQTSLVTRSSGHRREAGGGCWQRTRDYLTQLYHNTRCIGHAAVCDIKMIAMISTTRKCKDREVTPRLLASLCCILLLLLLLLILIGIILNALFHTYSVSEFLLYPPICEECRRKNPNLVSAAMPSSLFVHFYSPNQAHFELRGNQPFKSNSFTAIDFQTGYIAIADHALTDSNGRHTTCFIMPLDRSAISSMDALKEAVSESDSEIQAQFGWQEFWQFDAEQIDSVAANSKFTDKIEDCTNAKWYFLKQAVHSRDASCSDCYDFCLPDWAVVRKEKYEDQSTIGIRRLDCFRLYVPEWRNFRVETDSSGGHWQYPLASQNTKRDQNGNWVSWVPTGNSIQSRRRR</sequence>
<keyword evidence="2" id="KW-0812">Transmembrane</keyword>
<proteinExistence type="predicted"/>
<dbReference type="Proteomes" id="UP000024635">
    <property type="component" value="Unassembled WGS sequence"/>
</dbReference>
<protein>
    <submittedName>
        <fullName evidence="3">Uncharacterized protein</fullName>
    </submittedName>
</protein>
<evidence type="ECO:0000313" key="3">
    <source>
        <dbReference type="EMBL" id="EYC01302.1"/>
    </source>
</evidence>
<feature type="transmembrane region" description="Helical" evidence="2">
    <location>
        <begin position="336"/>
        <end position="362"/>
    </location>
</feature>
<keyword evidence="4" id="KW-1185">Reference proteome</keyword>
<organism evidence="3 4">
    <name type="scientific">Ancylostoma ceylanicum</name>
    <dbReference type="NCBI Taxonomy" id="53326"/>
    <lineage>
        <taxon>Eukaryota</taxon>
        <taxon>Metazoa</taxon>
        <taxon>Ecdysozoa</taxon>
        <taxon>Nematoda</taxon>
        <taxon>Chromadorea</taxon>
        <taxon>Rhabditida</taxon>
        <taxon>Rhabditina</taxon>
        <taxon>Rhabditomorpha</taxon>
        <taxon>Strongyloidea</taxon>
        <taxon>Ancylostomatidae</taxon>
        <taxon>Ancylostomatinae</taxon>
        <taxon>Ancylostoma</taxon>
    </lineage>
</organism>
<evidence type="ECO:0000313" key="4">
    <source>
        <dbReference type="Proteomes" id="UP000024635"/>
    </source>
</evidence>
<keyword evidence="2" id="KW-1133">Transmembrane helix</keyword>